<dbReference type="NCBIfam" id="NF000996">
    <property type="entry name" value="PRK00105.1"/>
    <property type="match status" value="1"/>
</dbReference>
<dbReference type="EC" id="2.4.2.21" evidence="4 10"/>
<dbReference type="InterPro" id="IPR017846">
    <property type="entry name" value="Nict_dMeBzImd_PRibTrfase_bact"/>
</dbReference>
<dbReference type="Gene3D" id="3.40.50.10210">
    <property type="match status" value="1"/>
</dbReference>
<reference evidence="11 12" key="1">
    <citation type="submission" date="2024-06" db="EMBL/GenBank/DDBJ databases">
        <title>Genomic Encyclopedia of Type Strains, Phase IV (KMG-IV): sequencing the most valuable type-strain genomes for metagenomic binning, comparative biology and taxonomic classification.</title>
        <authorList>
            <person name="Goeker M."/>
        </authorList>
    </citation>
    <scope>NUCLEOTIDE SEQUENCE [LARGE SCALE GENOMIC DNA]</scope>
    <source>
        <strain evidence="11 12">DSM 28303</strain>
    </source>
</reference>
<proteinExistence type="inferred from homology"/>
<gene>
    <name evidence="11" type="ORF">ABID29_000239</name>
</gene>
<keyword evidence="8 11" id="KW-0808">Transferase</keyword>
<protein>
    <recommendedName>
        <fullName evidence="5 10">Nicotinate-nucleotide--dimethylbenzimidazole phosphoribosyltransferase</fullName>
        <ecNumber evidence="4 10">2.4.2.21</ecNumber>
    </recommendedName>
</protein>
<accession>A0ABV2FEY6</accession>
<evidence type="ECO:0000256" key="3">
    <source>
        <dbReference type="ARBA" id="ARBA00007110"/>
    </source>
</evidence>
<dbReference type="GO" id="GO:0008939">
    <property type="term" value="F:nicotinate-nucleotide-dimethylbenzimidazole phosphoribosyltransferase activity"/>
    <property type="evidence" value="ECO:0007669"/>
    <property type="project" value="UniProtKB-EC"/>
</dbReference>
<dbReference type="PANTHER" id="PTHR43463">
    <property type="entry name" value="NICOTINATE-NUCLEOTIDE--DIMETHYLBENZIMIDAZOLE PHOSPHORIBOSYLTRANSFERASE"/>
    <property type="match status" value="1"/>
</dbReference>
<dbReference type="PANTHER" id="PTHR43463:SF1">
    <property type="entry name" value="NICOTINATE-NUCLEOTIDE--DIMETHYLBENZIMIDAZOLE PHOSPHORIBOSYLTRANSFERASE"/>
    <property type="match status" value="1"/>
</dbReference>
<dbReference type="InterPro" id="IPR036087">
    <property type="entry name" value="Nict_dMeBzImd_PRibTrfase_sf"/>
</dbReference>
<evidence type="ECO:0000256" key="6">
    <source>
        <dbReference type="ARBA" id="ARBA00022573"/>
    </source>
</evidence>
<comment type="function">
    <text evidence="1">Catalyzes the synthesis of alpha-ribazole-5'-phosphate from nicotinate mononucleotide (NAMN) and 5,6-dimethylbenzimidazole (DMB).</text>
</comment>
<evidence type="ECO:0000256" key="8">
    <source>
        <dbReference type="ARBA" id="ARBA00022679"/>
    </source>
</evidence>
<dbReference type="EMBL" id="JBEPLO010000002">
    <property type="protein sequence ID" value="MET3557130.1"/>
    <property type="molecule type" value="Genomic_DNA"/>
</dbReference>
<dbReference type="Pfam" id="PF02277">
    <property type="entry name" value="DBI_PRT"/>
    <property type="match status" value="1"/>
</dbReference>
<evidence type="ECO:0000256" key="9">
    <source>
        <dbReference type="ARBA" id="ARBA00047340"/>
    </source>
</evidence>
<comment type="caution">
    <text evidence="11">The sequence shown here is derived from an EMBL/GenBank/DDBJ whole genome shotgun (WGS) entry which is preliminary data.</text>
</comment>
<keyword evidence="7 11" id="KW-0328">Glycosyltransferase</keyword>
<evidence type="ECO:0000256" key="10">
    <source>
        <dbReference type="NCBIfam" id="TIGR03160"/>
    </source>
</evidence>
<comment type="similarity">
    <text evidence="3">Belongs to the CobT family.</text>
</comment>
<dbReference type="InterPro" id="IPR003200">
    <property type="entry name" value="Nict_dMeBzImd_PRibTrfase"/>
</dbReference>
<evidence type="ECO:0000313" key="11">
    <source>
        <dbReference type="EMBL" id="MET3557130.1"/>
    </source>
</evidence>
<evidence type="ECO:0000256" key="4">
    <source>
        <dbReference type="ARBA" id="ARBA00011991"/>
    </source>
</evidence>
<evidence type="ECO:0000256" key="2">
    <source>
        <dbReference type="ARBA" id="ARBA00005049"/>
    </source>
</evidence>
<evidence type="ECO:0000256" key="5">
    <source>
        <dbReference type="ARBA" id="ARBA00015486"/>
    </source>
</evidence>
<name>A0ABV2FEY6_9STRE</name>
<evidence type="ECO:0000313" key="12">
    <source>
        <dbReference type="Proteomes" id="UP001549122"/>
    </source>
</evidence>
<keyword evidence="12" id="KW-1185">Reference proteome</keyword>
<dbReference type="Proteomes" id="UP001549122">
    <property type="component" value="Unassembled WGS sequence"/>
</dbReference>
<sequence>MDDLLELIQGISPMNHAKRAAGQAWCDRLAKPPGALGQLELIYARLYALFDGIIDLEKKIVLVYVADNGIVEEQVSANPQETTYIVAQNMLAGQTGLCAISRHVGSDLCVVDIGCKRDIYPSVEDKVMPGTKNFRHQAAMSRDEAIKAIMIGYRRTCALMEEGYYLFGTGEMGIGNTTTSAAVISVLLDKDPFEVTGYGAGLTEDSKHHKAMIIQEAIAHHAPYEDVLDVVAKVGGLDMLGMVGTYLACARHSYPCVVDGLISATGLLIASRLAPAVLDYAFASHLSTEPGYAMICQELGLQPMLQLGMRLGEGSGCPLAFFIMENAVYTMEHMPTFAQGHLNPDDYVDIR</sequence>
<dbReference type="SUPFAM" id="SSF52733">
    <property type="entry name" value="Nicotinate mononucleotide:5,6-dimethylbenzimidazole phosphoribosyltransferase (CobT)"/>
    <property type="match status" value="1"/>
</dbReference>
<organism evidence="11 12">
    <name type="scientific">Streptococcus rupicaprae</name>
    <dbReference type="NCBI Taxonomy" id="759619"/>
    <lineage>
        <taxon>Bacteria</taxon>
        <taxon>Bacillati</taxon>
        <taxon>Bacillota</taxon>
        <taxon>Bacilli</taxon>
        <taxon>Lactobacillales</taxon>
        <taxon>Streptococcaceae</taxon>
        <taxon>Streptococcus</taxon>
    </lineage>
</organism>
<keyword evidence="6" id="KW-0169">Cobalamin biosynthesis</keyword>
<comment type="catalytic activity">
    <reaction evidence="9">
        <text>5,6-dimethylbenzimidazole + nicotinate beta-D-ribonucleotide = alpha-ribazole 5'-phosphate + nicotinate + H(+)</text>
        <dbReference type="Rhea" id="RHEA:11196"/>
        <dbReference type="ChEBI" id="CHEBI:15378"/>
        <dbReference type="ChEBI" id="CHEBI:15890"/>
        <dbReference type="ChEBI" id="CHEBI:32544"/>
        <dbReference type="ChEBI" id="CHEBI:57502"/>
        <dbReference type="ChEBI" id="CHEBI:57918"/>
        <dbReference type="EC" id="2.4.2.21"/>
    </reaction>
</comment>
<dbReference type="RefSeq" id="WP_354363830.1">
    <property type="nucleotide sequence ID" value="NZ_JBEPLO010000002.1"/>
</dbReference>
<dbReference type="CDD" id="cd02439">
    <property type="entry name" value="DMB-PRT_CobT"/>
    <property type="match status" value="1"/>
</dbReference>
<dbReference type="NCBIfam" id="TIGR03160">
    <property type="entry name" value="cobT_DBIPRT"/>
    <property type="match status" value="1"/>
</dbReference>
<evidence type="ECO:0000256" key="7">
    <source>
        <dbReference type="ARBA" id="ARBA00022676"/>
    </source>
</evidence>
<evidence type="ECO:0000256" key="1">
    <source>
        <dbReference type="ARBA" id="ARBA00002197"/>
    </source>
</evidence>
<dbReference type="InterPro" id="IPR023195">
    <property type="entry name" value="Nict_dMeBzImd_PRibTrfase_N"/>
</dbReference>
<dbReference type="Gene3D" id="1.10.1610.10">
    <property type="match status" value="1"/>
</dbReference>
<comment type="pathway">
    <text evidence="2">Nucleoside biosynthesis; alpha-ribazole biosynthesis; alpha-ribazole from 5,6-dimethylbenzimidazole: step 1/2.</text>
</comment>